<dbReference type="Proteomes" id="UP000465266">
    <property type="component" value="Unassembled WGS sequence"/>
</dbReference>
<evidence type="ECO:0000313" key="1">
    <source>
        <dbReference type="EMBL" id="GFF98819.1"/>
    </source>
</evidence>
<accession>A0ABQ1BD02</accession>
<proteinExistence type="predicted"/>
<reference evidence="1 2" key="1">
    <citation type="submission" date="2020-01" db="EMBL/GenBank/DDBJ databases">
        <title>Draft genome sequence of Aspergillus udagawae IFM 53868.</title>
        <authorList>
            <person name="Takahashi H."/>
            <person name="Yaguchi T."/>
        </authorList>
    </citation>
    <scope>NUCLEOTIDE SEQUENCE [LARGE SCALE GENOMIC DNA]</scope>
    <source>
        <strain evidence="1 2">IFM 53868</strain>
    </source>
</reference>
<gene>
    <name evidence="1" type="ORF">IFM53868_09990</name>
</gene>
<dbReference type="EMBL" id="BLKG01000197">
    <property type="protein sequence ID" value="GFF98819.1"/>
    <property type="molecule type" value="Genomic_DNA"/>
</dbReference>
<evidence type="ECO:0000313" key="2">
    <source>
        <dbReference type="Proteomes" id="UP000465266"/>
    </source>
</evidence>
<organism evidence="1 2">
    <name type="scientific">Aspergillus udagawae</name>
    <dbReference type="NCBI Taxonomy" id="91492"/>
    <lineage>
        <taxon>Eukaryota</taxon>
        <taxon>Fungi</taxon>
        <taxon>Dikarya</taxon>
        <taxon>Ascomycota</taxon>
        <taxon>Pezizomycotina</taxon>
        <taxon>Eurotiomycetes</taxon>
        <taxon>Eurotiomycetidae</taxon>
        <taxon>Eurotiales</taxon>
        <taxon>Aspergillaceae</taxon>
        <taxon>Aspergillus</taxon>
        <taxon>Aspergillus subgen. Fumigati</taxon>
    </lineage>
</organism>
<comment type="caution">
    <text evidence="1">The sequence shown here is derived from an EMBL/GenBank/DDBJ whole genome shotgun (WGS) entry which is preliminary data.</text>
</comment>
<name>A0ABQ1BD02_9EURO</name>
<keyword evidence="2" id="KW-1185">Reference proteome</keyword>
<protein>
    <submittedName>
        <fullName evidence="1">Uncharacterized protein</fullName>
    </submittedName>
</protein>
<sequence length="122" mass="13904">MNPPRKRQKVSFACQRCRQRKLGVRWLSALNVSDMQANPSSVINSVLASYVCEPVQRVYHVEVQFLDRWGLCKNPEILSEAAKVTSDMMILRPSYSRSQTSYLEVKKNAAALLTTLQLCQEV</sequence>